<dbReference type="AlphaFoldDB" id="A0A2J6S1C0"/>
<evidence type="ECO:0000313" key="8">
    <source>
        <dbReference type="EMBL" id="PMD44570.1"/>
    </source>
</evidence>
<keyword evidence="9" id="KW-1185">Reference proteome</keyword>
<reference evidence="8 9" key="1">
    <citation type="submission" date="2016-04" db="EMBL/GenBank/DDBJ databases">
        <title>A degradative enzymes factory behind the ericoid mycorrhizal symbiosis.</title>
        <authorList>
            <consortium name="DOE Joint Genome Institute"/>
            <person name="Martino E."/>
            <person name="Morin E."/>
            <person name="Grelet G."/>
            <person name="Kuo A."/>
            <person name="Kohler A."/>
            <person name="Daghino S."/>
            <person name="Barry K."/>
            <person name="Choi C."/>
            <person name="Cichocki N."/>
            <person name="Clum A."/>
            <person name="Copeland A."/>
            <person name="Hainaut M."/>
            <person name="Haridas S."/>
            <person name="Labutti K."/>
            <person name="Lindquist E."/>
            <person name="Lipzen A."/>
            <person name="Khouja H.-R."/>
            <person name="Murat C."/>
            <person name="Ohm R."/>
            <person name="Olson A."/>
            <person name="Spatafora J."/>
            <person name="Veneault-Fourrey C."/>
            <person name="Henrissat B."/>
            <person name="Grigoriev I."/>
            <person name="Martin F."/>
            <person name="Perotto S."/>
        </authorList>
    </citation>
    <scope>NUCLEOTIDE SEQUENCE [LARGE SCALE GENOMIC DNA]</scope>
    <source>
        <strain evidence="8 9">F</strain>
    </source>
</reference>
<organism evidence="8 9">
    <name type="scientific">Hyaloscypha variabilis (strain UAMH 11265 / GT02V1 / F)</name>
    <name type="common">Meliniomyces variabilis</name>
    <dbReference type="NCBI Taxonomy" id="1149755"/>
    <lineage>
        <taxon>Eukaryota</taxon>
        <taxon>Fungi</taxon>
        <taxon>Dikarya</taxon>
        <taxon>Ascomycota</taxon>
        <taxon>Pezizomycotina</taxon>
        <taxon>Leotiomycetes</taxon>
        <taxon>Helotiales</taxon>
        <taxon>Hyaloscyphaceae</taxon>
        <taxon>Hyaloscypha</taxon>
        <taxon>Hyaloscypha variabilis</taxon>
    </lineage>
</organism>
<keyword evidence="3 6" id="KW-1133">Transmembrane helix</keyword>
<feature type="transmembrane region" description="Helical" evidence="6">
    <location>
        <begin position="85"/>
        <end position="107"/>
    </location>
</feature>
<evidence type="ECO:0000256" key="4">
    <source>
        <dbReference type="ARBA" id="ARBA00023136"/>
    </source>
</evidence>
<dbReference type="OrthoDB" id="444631at2759"/>
<dbReference type="PANTHER" id="PTHR33048:SF92">
    <property type="entry name" value="INTEGRAL MEMBRANE PROTEIN"/>
    <property type="match status" value="1"/>
</dbReference>
<evidence type="ECO:0000259" key="7">
    <source>
        <dbReference type="Pfam" id="PF20684"/>
    </source>
</evidence>
<dbReference type="InterPro" id="IPR052337">
    <property type="entry name" value="SAT4-like"/>
</dbReference>
<dbReference type="EMBL" id="KZ613941">
    <property type="protein sequence ID" value="PMD44570.1"/>
    <property type="molecule type" value="Genomic_DNA"/>
</dbReference>
<feature type="transmembrane region" description="Helical" evidence="6">
    <location>
        <begin position="200"/>
        <end position="225"/>
    </location>
</feature>
<comment type="subcellular location">
    <subcellularLocation>
        <location evidence="1">Membrane</location>
        <topology evidence="1">Multi-pass membrane protein</topology>
    </subcellularLocation>
</comment>
<sequence length="323" mass="35948">MPPSGEATIAIEWSLLTLSFFFVSLRIYSYFLRRTTSLIPELILIFSLAVETGCIICDTITYHLGGLTEYLSDVPDTLPLNKLDYVSSVLFYLGIFLPKACIVAFYYGLVPEISTRVRIALKLLTAYLVVSVMVIFLGLFVSCRPLSTNWSTGPDFCPFTTGAEFFEIHLAFDLSCDIMIFALPFFLIHDLKLHKRQKYTVYGIFLLGAITIAIGVARCISLNISPLNTPIYIWAAAEYCGSMIVVCLPSLKPLLKSLGISISSLTDRTRSKRTWVYDKYDSKKGPVQDGLATFVHATSLDGSQVELRKMEGGILKTSSVTME</sequence>
<keyword evidence="2 6" id="KW-0812">Transmembrane</keyword>
<proteinExistence type="inferred from homology"/>
<evidence type="ECO:0000256" key="5">
    <source>
        <dbReference type="ARBA" id="ARBA00038359"/>
    </source>
</evidence>
<dbReference type="Pfam" id="PF20684">
    <property type="entry name" value="Fung_rhodopsin"/>
    <property type="match status" value="1"/>
</dbReference>
<dbReference type="PANTHER" id="PTHR33048">
    <property type="entry name" value="PTH11-LIKE INTEGRAL MEMBRANE PROTEIN (AFU_ORTHOLOGUE AFUA_5G11245)"/>
    <property type="match status" value="1"/>
</dbReference>
<accession>A0A2J6S1C0</accession>
<name>A0A2J6S1C0_HYAVF</name>
<feature type="domain" description="Rhodopsin" evidence="7">
    <location>
        <begin position="25"/>
        <end position="256"/>
    </location>
</feature>
<evidence type="ECO:0000313" key="9">
    <source>
        <dbReference type="Proteomes" id="UP000235786"/>
    </source>
</evidence>
<protein>
    <recommendedName>
        <fullName evidence="7">Rhodopsin domain-containing protein</fullName>
    </recommendedName>
</protein>
<gene>
    <name evidence="8" type="ORF">L207DRAFT_525886</name>
</gene>
<feature type="transmembrane region" description="Helical" evidence="6">
    <location>
        <begin position="43"/>
        <end position="65"/>
    </location>
</feature>
<feature type="transmembrane region" description="Helical" evidence="6">
    <location>
        <begin position="168"/>
        <end position="188"/>
    </location>
</feature>
<dbReference type="InterPro" id="IPR049326">
    <property type="entry name" value="Rhodopsin_dom_fungi"/>
</dbReference>
<evidence type="ECO:0000256" key="2">
    <source>
        <dbReference type="ARBA" id="ARBA00022692"/>
    </source>
</evidence>
<keyword evidence="4 6" id="KW-0472">Membrane</keyword>
<evidence type="ECO:0000256" key="3">
    <source>
        <dbReference type="ARBA" id="ARBA00022989"/>
    </source>
</evidence>
<feature type="transmembrane region" description="Helical" evidence="6">
    <location>
        <begin position="231"/>
        <end position="251"/>
    </location>
</feature>
<comment type="similarity">
    <text evidence="5">Belongs to the SAT4 family.</text>
</comment>
<dbReference type="STRING" id="1149755.A0A2J6S1C0"/>
<dbReference type="Proteomes" id="UP000235786">
    <property type="component" value="Unassembled WGS sequence"/>
</dbReference>
<dbReference type="GO" id="GO:0016020">
    <property type="term" value="C:membrane"/>
    <property type="evidence" value="ECO:0007669"/>
    <property type="project" value="UniProtKB-SubCell"/>
</dbReference>
<evidence type="ECO:0000256" key="1">
    <source>
        <dbReference type="ARBA" id="ARBA00004141"/>
    </source>
</evidence>
<feature type="transmembrane region" description="Helical" evidence="6">
    <location>
        <begin position="13"/>
        <end position="31"/>
    </location>
</feature>
<feature type="transmembrane region" description="Helical" evidence="6">
    <location>
        <begin position="119"/>
        <end position="141"/>
    </location>
</feature>
<evidence type="ECO:0000256" key="6">
    <source>
        <dbReference type="SAM" id="Phobius"/>
    </source>
</evidence>